<dbReference type="eggNOG" id="COG4665">
    <property type="taxonomic scope" value="Bacteria"/>
</dbReference>
<sequence length="178" mass="19743">MTTGWKMIITAVAGIDGLTEKLGRLLSGVNLLLVVSVCLVVLLRYWFNSGSIALQELAMYFHALIFLGASSYTLKQGSHVRVDVLYNRMNIRQRAWVNCLGTLFLLFPVCLFIGVMSFDYVSRSWEIMETSSDPGGLPLVYLLKSLILVFVATMLLQGVAEFLRSVLILSGKESPENG</sequence>
<comment type="caution">
    <text evidence="11">The sequence shown here is derived from an EMBL/GenBank/DDBJ whole genome shotgun (WGS) entry which is preliminary data.</text>
</comment>
<dbReference type="PANTHER" id="PTHR35011:SF4">
    <property type="entry name" value="SLL1102 PROTEIN"/>
    <property type="match status" value="1"/>
</dbReference>
<dbReference type="GO" id="GO:0022857">
    <property type="term" value="F:transmembrane transporter activity"/>
    <property type="evidence" value="ECO:0007669"/>
    <property type="project" value="UniProtKB-UniRule"/>
</dbReference>
<protein>
    <recommendedName>
        <fullName evidence="9">TRAP transporter small permease protein</fullName>
    </recommendedName>
</protein>
<evidence type="ECO:0000256" key="9">
    <source>
        <dbReference type="RuleBase" id="RU369079"/>
    </source>
</evidence>
<keyword evidence="4 9" id="KW-0997">Cell inner membrane</keyword>
<dbReference type="GO" id="GO:0005886">
    <property type="term" value="C:plasma membrane"/>
    <property type="evidence" value="ECO:0007669"/>
    <property type="project" value="UniProtKB-SubCell"/>
</dbReference>
<evidence type="ECO:0000256" key="6">
    <source>
        <dbReference type="ARBA" id="ARBA00022989"/>
    </source>
</evidence>
<proteinExistence type="inferred from homology"/>
<feature type="transmembrane region" description="Helical" evidence="9">
    <location>
        <begin position="25"/>
        <end position="45"/>
    </location>
</feature>
<evidence type="ECO:0000256" key="5">
    <source>
        <dbReference type="ARBA" id="ARBA00022692"/>
    </source>
</evidence>
<reference evidence="11 12" key="1">
    <citation type="submission" date="2014-06" db="EMBL/GenBank/DDBJ databases">
        <title>Whole Genome Sequences of Three Symbiotic Endozoicomonas Bacteria.</title>
        <authorList>
            <person name="Neave M.J."/>
            <person name="Apprill A."/>
            <person name="Voolstra C.R."/>
        </authorList>
    </citation>
    <scope>NUCLEOTIDE SEQUENCE [LARGE SCALE GENOMIC DNA]</scope>
    <source>
        <strain evidence="11 12">DSM 25634</strain>
    </source>
</reference>
<dbReference type="AlphaFoldDB" id="A0A081NIW9"/>
<feature type="transmembrane region" description="Helical" evidence="9">
    <location>
        <begin position="138"/>
        <end position="156"/>
    </location>
</feature>
<feature type="transmembrane region" description="Helical" evidence="9">
    <location>
        <begin position="95"/>
        <end position="118"/>
    </location>
</feature>
<organism evidence="11 12">
    <name type="scientific">Endozoicomonas numazuensis</name>
    <dbReference type="NCBI Taxonomy" id="1137799"/>
    <lineage>
        <taxon>Bacteria</taxon>
        <taxon>Pseudomonadati</taxon>
        <taxon>Pseudomonadota</taxon>
        <taxon>Gammaproteobacteria</taxon>
        <taxon>Oceanospirillales</taxon>
        <taxon>Endozoicomonadaceae</taxon>
        <taxon>Endozoicomonas</taxon>
    </lineage>
</organism>
<evidence type="ECO:0000313" key="12">
    <source>
        <dbReference type="Proteomes" id="UP000028073"/>
    </source>
</evidence>
<keyword evidence="2 9" id="KW-0813">Transport</keyword>
<dbReference type="OrthoDB" id="9795655at2"/>
<comment type="subcellular location">
    <subcellularLocation>
        <location evidence="1 9">Cell inner membrane</location>
        <topology evidence="1 9">Multi-pass membrane protein</topology>
    </subcellularLocation>
</comment>
<evidence type="ECO:0000259" key="10">
    <source>
        <dbReference type="Pfam" id="PF04290"/>
    </source>
</evidence>
<evidence type="ECO:0000256" key="8">
    <source>
        <dbReference type="ARBA" id="ARBA00038436"/>
    </source>
</evidence>
<keyword evidence="3" id="KW-1003">Cell membrane</keyword>
<dbReference type="InterPro" id="IPR055348">
    <property type="entry name" value="DctQ"/>
</dbReference>
<keyword evidence="5 9" id="KW-0812">Transmembrane</keyword>
<gene>
    <name evidence="11" type="ORF">GZ78_12885</name>
</gene>
<dbReference type="EMBL" id="JOKH01000002">
    <property type="protein sequence ID" value="KEQ18392.1"/>
    <property type="molecule type" value="Genomic_DNA"/>
</dbReference>
<dbReference type="InterPro" id="IPR007387">
    <property type="entry name" value="TRAP_DctQ"/>
</dbReference>
<accession>A0A081NIW9</accession>
<dbReference type="Pfam" id="PF04290">
    <property type="entry name" value="DctQ"/>
    <property type="match status" value="1"/>
</dbReference>
<evidence type="ECO:0000256" key="4">
    <source>
        <dbReference type="ARBA" id="ARBA00022519"/>
    </source>
</evidence>
<evidence type="ECO:0000313" key="11">
    <source>
        <dbReference type="EMBL" id="KEQ18392.1"/>
    </source>
</evidence>
<evidence type="ECO:0000256" key="2">
    <source>
        <dbReference type="ARBA" id="ARBA00022448"/>
    </source>
</evidence>
<evidence type="ECO:0000256" key="3">
    <source>
        <dbReference type="ARBA" id="ARBA00022475"/>
    </source>
</evidence>
<comment type="subunit">
    <text evidence="9">The complex comprises the extracytoplasmic solute receptor protein and the two transmembrane proteins.</text>
</comment>
<dbReference type="PANTHER" id="PTHR35011">
    <property type="entry name" value="2,3-DIKETO-L-GULONATE TRAP TRANSPORTER SMALL PERMEASE PROTEIN YIAM"/>
    <property type="match status" value="1"/>
</dbReference>
<name>A0A081NIW9_9GAMM</name>
<evidence type="ECO:0000256" key="7">
    <source>
        <dbReference type="ARBA" id="ARBA00023136"/>
    </source>
</evidence>
<dbReference type="STRING" id="1137799.GZ78_12885"/>
<evidence type="ECO:0000256" key="1">
    <source>
        <dbReference type="ARBA" id="ARBA00004429"/>
    </source>
</evidence>
<keyword evidence="6 9" id="KW-1133">Transmembrane helix</keyword>
<feature type="domain" description="Tripartite ATP-independent periplasmic transporters DctQ component" evidence="10">
    <location>
        <begin position="33"/>
        <end position="166"/>
    </location>
</feature>
<keyword evidence="12" id="KW-1185">Reference proteome</keyword>
<comment type="similarity">
    <text evidence="8 9">Belongs to the TRAP transporter small permease family.</text>
</comment>
<keyword evidence="7 9" id="KW-0472">Membrane</keyword>
<dbReference type="Proteomes" id="UP000028073">
    <property type="component" value="Unassembled WGS sequence"/>
</dbReference>
<feature type="transmembrane region" description="Helical" evidence="9">
    <location>
        <begin position="57"/>
        <end position="74"/>
    </location>
</feature>
<comment type="function">
    <text evidence="9">Part of the tripartite ATP-independent periplasmic (TRAP) transport system.</text>
</comment>